<sequence>MTTLRQTWLAQGHAPVPADAVEDELWEELTVEAVRCEPVAVDRHNRRPGLLVMRDGSITSPQRCRVHPGGPALRALATSKALTQAACEATGRLRMTAIRFGLKYYQPGDFMHVHRDDGKCEITFSCGLTPGLAPMGWLPKLRWLTTDQVAARLADAPYPQGGGAFPISYRCLNGFDGSRIPHWRAPLDSASREVLVTICFTDLTV</sequence>
<dbReference type="AlphaFoldDB" id="A0AB39NZK7"/>
<protein>
    <submittedName>
        <fullName evidence="1">Uncharacterized protein</fullName>
    </submittedName>
</protein>
<proteinExistence type="predicted"/>
<name>A0AB39NZK7_9ACTN</name>
<evidence type="ECO:0000313" key="1">
    <source>
        <dbReference type="EMBL" id="XDQ23336.1"/>
    </source>
</evidence>
<accession>A0AB39NZK7</accession>
<dbReference type="EMBL" id="CP163435">
    <property type="protein sequence ID" value="XDQ23336.1"/>
    <property type="molecule type" value="Genomic_DNA"/>
</dbReference>
<dbReference type="RefSeq" id="WP_369228964.1">
    <property type="nucleotide sequence ID" value="NZ_CP163435.1"/>
</dbReference>
<organism evidence="1">
    <name type="scientific">Streptomyces sp. R21</name>
    <dbReference type="NCBI Taxonomy" id="3238627"/>
    <lineage>
        <taxon>Bacteria</taxon>
        <taxon>Bacillati</taxon>
        <taxon>Actinomycetota</taxon>
        <taxon>Actinomycetes</taxon>
        <taxon>Kitasatosporales</taxon>
        <taxon>Streptomycetaceae</taxon>
        <taxon>Streptomyces</taxon>
    </lineage>
</organism>
<gene>
    <name evidence="1" type="ORF">AB5J56_00725</name>
</gene>
<reference evidence="1" key="1">
    <citation type="submission" date="2024-07" db="EMBL/GenBank/DDBJ databases">
        <authorList>
            <person name="Yu S.T."/>
        </authorList>
    </citation>
    <scope>NUCLEOTIDE SEQUENCE</scope>
    <source>
        <strain evidence="1">R21</strain>
    </source>
</reference>